<organism evidence="2 3">
    <name type="scientific">Tribonema minus</name>
    <dbReference type="NCBI Taxonomy" id="303371"/>
    <lineage>
        <taxon>Eukaryota</taxon>
        <taxon>Sar</taxon>
        <taxon>Stramenopiles</taxon>
        <taxon>Ochrophyta</taxon>
        <taxon>PX clade</taxon>
        <taxon>Xanthophyceae</taxon>
        <taxon>Tribonematales</taxon>
        <taxon>Tribonemataceae</taxon>
        <taxon>Tribonema</taxon>
    </lineage>
</organism>
<dbReference type="AlphaFoldDB" id="A0A835ZD53"/>
<reference evidence="2" key="1">
    <citation type="submission" date="2021-02" db="EMBL/GenBank/DDBJ databases">
        <title>First Annotated Genome of the Yellow-green Alga Tribonema minus.</title>
        <authorList>
            <person name="Mahan K.M."/>
        </authorList>
    </citation>
    <scope>NUCLEOTIDE SEQUENCE</scope>
    <source>
        <strain evidence="2">UTEX B ZZ1240</strain>
    </source>
</reference>
<accession>A0A835ZD53</accession>
<dbReference type="OrthoDB" id="204991at2759"/>
<feature type="region of interest" description="Disordered" evidence="1">
    <location>
        <begin position="1"/>
        <end position="56"/>
    </location>
</feature>
<comment type="caution">
    <text evidence="2">The sequence shown here is derived from an EMBL/GenBank/DDBJ whole genome shotgun (WGS) entry which is preliminary data.</text>
</comment>
<name>A0A835ZD53_9STRA</name>
<dbReference type="EMBL" id="JAFCMP010000009">
    <property type="protein sequence ID" value="KAG5192227.1"/>
    <property type="molecule type" value="Genomic_DNA"/>
</dbReference>
<feature type="non-terminal residue" evidence="2">
    <location>
        <position position="163"/>
    </location>
</feature>
<feature type="compositionally biased region" description="Basic and acidic residues" evidence="1">
    <location>
        <begin position="38"/>
        <end position="56"/>
    </location>
</feature>
<feature type="non-terminal residue" evidence="2">
    <location>
        <position position="1"/>
    </location>
</feature>
<evidence type="ECO:0000313" key="2">
    <source>
        <dbReference type="EMBL" id="KAG5192227.1"/>
    </source>
</evidence>
<gene>
    <name evidence="2" type="ORF">JKP88DRAFT_135109</name>
</gene>
<sequence length="163" mass="18452">RDPACGYDFIRGKNEEAGGNEGDFLSRMDAQTAHSRRKLEERRAEEAYNDRQDKKSCPQCGAVQSYDEYAKKKTKCAGCGATYSSATAWSRGTWNARNAAVAARSNQRMAQLQQRVDAETRGLSALGQQQQVRRFRQAELLKQRAARQPFIDRMEADVGKRER</sequence>
<protein>
    <submittedName>
        <fullName evidence="2">Uncharacterized protein</fullName>
    </submittedName>
</protein>
<proteinExistence type="predicted"/>
<evidence type="ECO:0000313" key="3">
    <source>
        <dbReference type="Proteomes" id="UP000664859"/>
    </source>
</evidence>
<dbReference type="Proteomes" id="UP000664859">
    <property type="component" value="Unassembled WGS sequence"/>
</dbReference>
<keyword evidence="3" id="KW-1185">Reference proteome</keyword>
<evidence type="ECO:0000256" key="1">
    <source>
        <dbReference type="SAM" id="MobiDB-lite"/>
    </source>
</evidence>